<evidence type="ECO:0000313" key="1">
    <source>
        <dbReference type="Proteomes" id="UP000025227"/>
    </source>
</evidence>
<proteinExistence type="predicted"/>
<dbReference type="AlphaFoldDB" id="A0A7I5EAD5"/>
<evidence type="ECO:0000313" key="2">
    <source>
        <dbReference type="WBParaSite" id="HCON_00102090-00001"/>
    </source>
</evidence>
<dbReference type="OrthoDB" id="5814573at2759"/>
<reference evidence="2" key="1">
    <citation type="submission" date="2020-12" db="UniProtKB">
        <authorList>
            <consortium name="WormBaseParasite"/>
        </authorList>
    </citation>
    <scope>IDENTIFICATION</scope>
    <source>
        <strain evidence="2">MHco3</strain>
    </source>
</reference>
<dbReference type="WBParaSite" id="HCON_00102090-00001">
    <property type="protein sequence ID" value="HCON_00102090-00001"/>
    <property type="gene ID" value="HCON_00102090"/>
</dbReference>
<protein>
    <submittedName>
        <fullName evidence="2">Coat protein</fullName>
    </submittedName>
</protein>
<dbReference type="Proteomes" id="UP000025227">
    <property type="component" value="Unplaced"/>
</dbReference>
<sequence>GRKLVMAGRRQSMSAQISRQARRLSAAIAPQFTKIDSVNILQKVDGVQIRISDMTQYQQAVGQYVLRNSVQFDPIDFDIIDPSGSLIMQASLYPDGMTLNEGKRKICDITLANDEDSLNFIAKITHPVTGMTVYEMQEIADIITIQSYTDDMNGTRIEAIRPTLLSLLFTCGCTFTRKKWNLISQDIVTAIIEPKSSFFEENSVKMEWVTSSENELRVVAVTFGLALMVREAFPSLIHILKEFRTRHA</sequence>
<dbReference type="OMA" id="GMRIFEF"/>
<accession>A0A7I5EAD5</accession>
<keyword evidence="1" id="KW-1185">Reference proteome</keyword>
<name>A0A7I5EAD5_HAECO</name>
<organism evidence="1 2">
    <name type="scientific">Haemonchus contortus</name>
    <name type="common">Barber pole worm</name>
    <dbReference type="NCBI Taxonomy" id="6289"/>
    <lineage>
        <taxon>Eukaryota</taxon>
        <taxon>Metazoa</taxon>
        <taxon>Ecdysozoa</taxon>
        <taxon>Nematoda</taxon>
        <taxon>Chromadorea</taxon>
        <taxon>Rhabditida</taxon>
        <taxon>Rhabditina</taxon>
        <taxon>Rhabditomorpha</taxon>
        <taxon>Strongyloidea</taxon>
        <taxon>Trichostrongylidae</taxon>
        <taxon>Haemonchus</taxon>
    </lineage>
</organism>